<evidence type="ECO:0000259" key="4">
    <source>
        <dbReference type="PROSITE" id="PS50072"/>
    </source>
</evidence>
<name>A0A3B0VUG9_9ZZZZ</name>
<organism evidence="5">
    <name type="scientific">hydrothermal vent metagenome</name>
    <dbReference type="NCBI Taxonomy" id="652676"/>
    <lineage>
        <taxon>unclassified sequences</taxon>
        <taxon>metagenomes</taxon>
        <taxon>ecological metagenomes</taxon>
    </lineage>
</organism>
<dbReference type="GO" id="GO:0003755">
    <property type="term" value="F:peptidyl-prolyl cis-trans isomerase activity"/>
    <property type="evidence" value="ECO:0007669"/>
    <property type="project" value="UniProtKB-KW"/>
</dbReference>
<dbReference type="Pfam" id="PF00160">
    <property type="entry name" value="Pro_isomerase"/>
    <property type="match status" value="1"/>
</dbReference>
<dbReference type="SUPFAM" id="SSF50891">
    <property type="entry name" value="Cyclophilin-like"/>
    <property type="match status" value="1"/>
</dbReference>
<feature type="domain" description="PPIase cyclophilin-type" evidence="4">
    <location>
        <begin position="24"/>
        <end position="149"/>
    </location>
</feature>
<dbReference type="EMBL" id="UOFA01000032">
    <property type="protein sequence ID" value="VAW43783.1"/>
    <property type="molecule type" value="Genomic_DNA"/>
</dbReference>
<dbReference type="EC" id="5.2.1.8" evidence="1"/>
<dbReference type="PROSITE" id="PS50072">
    <property type="entry name" value="CSA_PPIASE_2"/>
    <property type="match status" value="1"/>
</dbReference>
<dbReference type="PIRSF" id="PIRSF001467">
    <property type="entry name" value="Peptidylpro_ismrse"/>
    <property type="match status" value="1"/>
</dbReference>
<dbReference type="PROSITE" id="PS00170">
    <property type="entry name" value="CSA_PPIASE_1"/>
    <property type="match status" value="1"/>
</dbReference>
<keyword evidence="2" id="KW-0697">Rotamase</keyword>
<dbReference type="InterPro" id="IPR024936">
    <property type="entry name" value="Cyclophilin-type_PPIase"/>
</dbReference>
<evidence type="ECO:0000256" key="1">
    <source>
        <dbReference type="ARBA" id="ARBA00013194"/>
    </source>
</evidence>
<reference evidence="5" key="1">
    <citation type="submission" date="2018-06" db="EMBL/GenBank/DDBJ databases">
        <authorList>
            <person name="Zhirakovskaya E."/>
        </authorList>
    </citation>
    <scope>NUCLEOTIDE SEQUENCE</scope>
</reference>
<gene>
    <name evidence="5" type="ORF">MNBD_GAMMA02-1523</name>
</gene>
<dbReference type="GO" id="GO:0006457">
    <property type="term" value="P:protein folding"/>
    <property type="evidence" value="ECO:0007669"/>
    <property type="project" value="InterPro"/>
</dbReference>
<dbReference type="PANTHER" id="PTHR43246">
    <property type="entry name" value="PEPTIDYL-PROLYL CIS-TRANS ISOMERASE CYP38, CHLOROPLASTIC"/>
    <property type="match status" value="1"/>
</dbReference>
<proteinExistence type="predicted"/>
<evidence type="ECO:0000313" key="5">
    <source>
        <dbReference type="EMBL" id="VAW43783.1"/>
    </source>
</evidence>
<protein>
    <recommendedName>
        <fullName evidence="1">peptidylprolyl isomerase</fullName>
        <ecNumber evidence="1">5.2.1.8</ecNumber>
    </recommendedName>
</protein>
<feature type="non-terminal residue" evidence="5">
    <location>
        <position position="149"/>
    </location>
</feature>
<dbReference type="Gene3D" id="2.40.100.10">
    <property type="entry name" value="Cyclophilin-like"/>
    <property type="match status" value="1"/>
</dbReference>
<evidence type="ECO:0000256" key="3">
    <source>
        <dbReference type="ARBA" id="ARBA00023235"/>
    </source>
</evidence>
<dbReference type="InterPro" id="IPR044665">
    <property type="entry name" value="E_coli_cyclophilin_A-like"/>
</dbReference>
<dbReference type="InterPro" id="IPR029000">
    <property type="entry name" value="Cyclophilin-like_dom_sf"/>
</dbReference>
<accession>A0A3B0VUG9</accession>
<dbReference type="InterPro" id="IPR002130">
    <property type="entry name" value="Cyclophilin-type_PPIase_dom"/>
</dbReference>
<sequence length="149" mass="16541">MVFTFFAATLQAENTLVKMQTSEGDIYFELYDDKAPLSVTNFLTYAKEGFYEGTIFHRVISTFMIQGGGFTETLEIKPTKDPVKNEANNGLKNLKGTISMARLSDPHSATTQFFINVQDNAALNFTGDQNTNTWGYAVFGKVAHGMEVV</sequence>
<dbReference type="AlphaFoldDB" id="A0A3B0VUG9"/>
<dbReference type="PRINTS" id="PR00153">
    <property type="entry name" value="CSAPPISMRASE"/>
</dbReference>
<dbReference type="InterPro" id="IPR020892">
    <property type="entry name" value="Cyclophilin-type_PPIase_CS"/>
</dbReference>
<keyword evidence="3 5" id="KW-0413">Isomerase</keyword>
<evidence type="ECO:0000256" key="2">
    <source>
        <dbReference type="ARBA" id="ARBA00023110"/>
    </source>
</evidence>